<dbReference type="EMBL" id="AP022581">
    <property type="protein sequence ID" value="BBX97039.1"/>
    <property type="molecule type" value="Genomic_DNA"/>
</dbReference>
<feature type="compositionally biased region" description="Pro residues" evidence="1">
    <location>
        <begin position="1"/>
        <end position="10"/>
    </location>
</feature>
<evidence type="ECO:0000313" key="2">
    <source>
        <dbReference type="EMBL" id="BBX97039.1"/>
    </source>
</evidence>
<organism evidence="2 3">
    <name type="scientific">Mycobacterium lacus</name>
    <dbReference type="NCBI Taxonomy" id="169765"/>
    <lineage>
        <taxon>Bacteria</taxon>
        <taxon>Bacillati</taxon>
        <taxon>Actinomycetota</taxon>
        <taxon>Actinomycetes</taxon>
        <taxon>Mycobacteriales</taxon>
        <taxon>Mycobacteriaceae</taxon>
        <taxon>Mycobacterium</taxon>
    </lineage>
</organism>
<name>A0A7I7NL80_9MYCO</name>
<dbReference type="AlphaFoldDB" id="A0A7I7NL80"/>
<gene>
    <name evidence="2" type="ORF">MLAC_23330</name>
</gene>
<evidence type="ECO:0000256" key="1">
    <source>
        <dbReference type="SAM" id="MobiDB-lite"/>
    </source>
</evidence>
<dbReference type="InterPro" id="IPR003615">
    <property type="entry name" value="HNH_nuc"/>
</dbReference>
<reference evidence="2 3" key="1">
    <citation type="journal article" date="2019" name="Emerg. Microbes Infect.">
        <title>Comprehensive subspecies identification of 175 nontuberculous mycobacteria species based on 7547 genomic profiles.</title>
        <authorList>
            <person name="Matsumoto Y."/>
            <person name="Kinjo T."/>
            <person name="Motooka D."/>
            <person name="Nabeya D."/>
            <person name="Jung N."/>
            <person name="Uechi K."/>
            <person name="Horii T."/>
            <person name="Iida T."/>
            <person name="Fujita J."/>
            <person name="Nakamura S."/>
        </authorList>
    </citation>
    <scope>NUCLEOTIDE SEQUENCE [LARGE SCALE GENOMIC DNA]</scope>
    <source>
        <strain evidence="2 3">JCM 15657</strain>
    </source>
</reference>
<protein>
    <recommendedName>
        <fullName evidence="4">HNH nuclease domain-containing protein</fullName>
    </recommendedName>
</protein>
<dbReference type="KEGG" id="mlj:MLAC_23330"/>
<accession>A0A7I7NL80</accession>
<keyword evidence="3" id="KW-1185">Reference proteome</keyword>
<evidence type="ECO:0000313" key="3">
    <source>
        <dbReference type="Proteomes" id="UP000466396"/>
    </source>
</evidence>
<feature type="region of interest" description="Disordered" evidence="1">
    <location>
        <begin position="1"/>
        <end position="27"/>
    </location>
</feature>
<dbReference type="CDD" id="cd00085">
    <property type="entry name" value="HNHc"/>
    <property type="match status" value="1"/>
</dbReference>
<evidence type="ECO:0008006" key="4">
    <source>
        <dbReference type="Google" id="ProtNLM"/>
    </source>
</evidence>
<dbReference type="Proteomes" id="UP000466396">
    <property type="component" value="Chromosome"/>
</dbReference>
<sequence length="104" mass="11473">MAPAPEPDPPARSSVQPPAALIGGGANIRPVRLPSDFAPEPRYRPSTGLDEFVRVRDMTCRFPGCDHTAEFCDVGHAIPYPYGPTHPSNLKCLCRKQQRLRIVH</sequence>
<proteinExistence type="predicted"/>